<organism evidence="3 4">
    <name type="scientific">Nonomuraea helvata</name>
    <dbReference type="NCBI Taxonomy" id="37484"/>
    <lineage>
        <taxon>Bacteria</taxon>
        <taxon>Bacillati</taxon>
        <taxon>Actinomycetota</taxon>
        <taxon>Actinomycetes</taxon>
        <taxon>Streptosporangiales</taxon>
        <taxon>Streptosporangiaceae</taxon>
        <taxon>Nonomuraea</taxon>
    </lineage>
</organism>
<name>A0ABV5S5X3_9ACTN</name>
<evidence type="ECO:0000256" key="1">
    <source>
        <dbReference type="SAM" id="Coils"/>
    </source>
</evidence>
<reference evidence="3 4" key="1">
    <citation type="submission" date="2024-09" db="EMBL/GenBank/DDBJ databases">
        <authorList>
            <person name="Sun Q."/>
            <person name="Mori K."/>
        </authorList>
    </citation>
    <scope>NUCLEOTIDE SEQUENCE [LARGE SCALE GENOMIC DNA]</scope>
    <source>
        <strain evidence="3 4">JCM 3143</strain>
    </source>
</reference>
<dbReference type="RefSeq" id="WP_344988983.1">
    <property type="nucleotide sequence ID" value="NZ_BAAAXV010000004.1"/>
</dbReference>
<gene>
    <name evidence="3" type="ORF">ACFFSA_28660</name>
</gene>
<evidence type="ECO:0008006" key="5">
    <source>
        <dbReference type="Google" id="ProtNLM"/>
    </source>
</evidence>
<keyword evidence="1" id="KW-0175">Coiled coil</keyword>
<comment type="caution">
    <text evidence="3">The sequence shown here is derived from an EMBL/GenBank/DDBJ whole genome shotgun (WGS) entry which is preliminary data.</text>
</comment>
<dbReference type="EMBL" id="JBHMBW010000027">
    <property type="protein sequence ID" value="MFB9627075.1"/>
    <property type="molecule type" value="Genomic_DNA"/>
</dbReference>
<accession>A0ABV5S5X3</accession>
<dbReference type="Proteomes" id="UP001589532">
    <property type="component" value="Unassembled WGS sequence"/>
</dbReference>
<feature type="coiled-coil region" evidence="1">
    <location>
        <begin position="267"/>
        <end position="401"/>
    </location>
</feature>
<feature type="transmembrane region" description="Helical" evidence="2">
    <location>
        <begin position="104"/>
        <end position="125"/>
    </location>
</feature>
<evidence type="ECO:0000313" key="3">
    <source>
        <dbReference type="EMBL" id="MFB9627075.1"/>
    </source>
</evidence>
<proteinExistence type="predicted"/>
<keyword evidence="2" id="KW-0812">Transmembrane</keyword>
<sequence length="473" mass="51553">MLKRILRRRGAEESYPGVVNGHGLDSARLSIGPDGVRETRVYRTGPAKGAPGERLSGRLLGFAGVLIFGALVGSGFVGYEAQRLFALLHNHTGGQVTAADEVRAVIVAALPDVGWVAMALVALVAALRGQSSLRARIGVLVFFGLSLGAQVLYAPHSIEGMLVAVIAPVTMAWMLETFIVEVRRRVAAQRDLDIDETPVLSMVLAVLGRVIRAPFGVPLWLLRLGLDRKGTWAGAREWVLDVAPIAPGRTLASIRAAEAEAIASSATLTAEQVREAAREQVEALQEAHARELREIEEARAIEAATRLEESQQEREEHARLIKQLQAEGRAALARTESEAQSTIEGYAGRLQDAEHQLRGLSERLRRAEADSDRLRQVENLLQERTSELRAVRAELKLVTEQASPRVRLAALYERLRLSGDSRFGDRGAVPELARAWYLDIGVQSEGTARKYLHEYLDDLGVPGASMQEGAMSS</sequence>
<evidence type="ECO:0000313" key="4">
    <source>
        <dbReference type="Proteomes" id="UP001589532"/>
    </source>
</evidence>
<protein>
    <recommendedName>
        <fullName evidence="5">DUF2637 domain-containing protein</fullName>
    </recommendedName>
</protein>
<feature type="transmembrane region" description="Helical" evidence="2">
    <location>
        <begin position="161"/>
        <end position="180"/>
    </location>
</feature>
<feature type="transmembrane region" description="Helical" evidence="2">
    <location>
        <begin position="59"/>
        <end position="79"/>
    </location>
</feature>
<feature type="transmembrane region" description="Helical" evidence="2">
    <location>
        <begin position="137"/>
        <end position="155"/>
    </location>
</feature>
<keyword evidence="2" id="KW-0472">Membrane</keyword>
<evidence type="ECO:0000256" key="2">
    <source>
        <dbReference type="SAM" id="Phobius"/>
    </source>
</evidence>
<keyword evidence="2" id="KW-1133">Transmembrane helix</keyword>
<keyword evidence="4" id="KW-1185">Reference proteome</keyword>